<dbReference type="PIRSF" id="PIRSF002741">
    <property type="entry name" value="MppA"/>
    <property type="match status" value="1"/>
</dbReference>
<dbReference type="RefSeq" id="WP_109318528.1">
    <property type="nucleotide sequence ID" value="NZ_QFWT01000001.1"/>
</dbReference>
<dbReference type="Pfam" id="PF00496">
    <property type="entry name" value="SBP_bac_5"/>
    <property type="match status" value="1"/>
</dbReference>
<comment type="caution">
    <text evidence="2">The sequence shown here is derived from an EMBL/GenBank/DDBJ whole genome shotgun (WGS) entry which is preliminary data.</text>
</comment>
<dbReference type="PANTHER" id="PTHR30290:SF28">
    <property type="entry name" value="ABC TRANSPORTER PERIPLASMIC-BINDING PROTEIN SAPA-RELATED"/>
    <property type="match status" value="1"/>
</dbReference>
<gene>
    <name evidence="2" type="ORF">DI392_01000</name>
</gene>
<dbReference type="InterPro" id="IPR000914">
    <property type="entry name" value="SBP_5_dom"/>
</dbReference>
<evidence type="ECO:0000259" key="1">
    <source>
        <dbReference type="Pfam" id="PF00496"/>
    </source>
</evidence>
<protein>
    <submittedName>
        <fullName evidence="2">ABC transporter substrate-binding protein</fullName>
    </submittedName>
</protein>
<dbReference type="Gene3D" id="3.40.190.10">
    <property type="entry name" value="Periplasmic binding protein-like II"/>
    <property type="match status" value="1"/>
</dbReference>
<dbReference type="CDD" id="cd08493">
    <property type="entry name" value="PBP2_DppA_like"/>
    <property type="match status" value="1"/>
</dbReference>
<dbReference type="Proteomes" id="UP000245362">
    <property type="component" value="Unassembled WGS sequence"/>
</dbReference>
<proteinExistence type="predicted"/>
<dbReference type="InterPro" id="IPR039424">
    <property type="entry name" value="SBP_5"/>
</dbReference>
<name>A0A2U3BEZ7_9VIBR</name>
<dbReference type="GO" id="GO:0030288">
    <property type="term" value="C:outer membrane-bounded periplasmic space"/>
    <property type="evidence" value="ECO:0007669"/>
    <property type="project" value="UniProtKB-ARBA"/>
</dbReference>
<evidence type="ECO:0000313" key="3">
    <source>
        <dbReference type="Proteomes" id="UP000245362"/>
    </source>
</evidence>
<dbReference type="Gene3D" id="3.10.105.10">
    <property type="entry name" value="Dipeptide-binding Protein, Domain 3"/>
    <property type="match status" value="1"/>
</dbReference>
<dbReference type="InterPro" id="IPR030678">
    <property type="entry name" value="Peptide/Ni-bd"/>
</dbReference>
<organism evidence="2 3">
    <name type="scientific">Vibrio albus</name>
    <dbReference type="NCBI Taxonomy" id="2200953"/>
    <lineage>
        <taxon>Bacteria</taxon>
        <taxon>Pseudomonadati</taxon>
        <taxon>Pseudomonadota</taxon>
        <taxon>Gammaproteobacteria</taxon>
        <taxon>Vibrionales</taxon>
        <taxon>Vibrionaceae</taxon>
        <taxon>Vibrio</taxon>
    </lineage>
</organism>
<dbReference type="EMBL" id="QFWT01000001">
    <property type="protein sequence ID" value="PWI35376.1"/>
    <property type="molecule type" value="Genomic_DNA"/>
</dbReference>
<dbReference type="OrthoDB" id="9801912at2"/>
<evidence type="ECO:0000313" key="2">
    <source>
        <dbReference type="EMBL" id="PWI35376.1"/>
    </source>
</evidence>
<dbReference type="SUPFAM" id="SSF53850">
    <property type="entry name" value="Periplasmic binding protein-like II"/>
    <property type="match status" value="1"/>
</dbReference>
<keyword evidence="3" id="KW-1185">Reference proteome</keyword>
<dbReference type="PROSITE" id="PS51257">
    <property type="entry name" value="PROKAR_LIPOPROTEIN"/>
    <property type="match status" value="1"/>
</dbReference>
<sequence length="538" mass="60949">MKVIFNLTVGLFGFGLLTGCNDNIDHSEIREQGFVFCGQGAPTSFNPQQVERGITSESLGPQIFETLLQLDPETQLPVPALAVNWTTNQDSTEFVLELRKDVEFQTTPWFTPTRPMNASDVVFSFNRILDPKNPFHNVGNNNYPWFSGIDFQGLVESVEAIDNSHVKFTLRRPDNTFLPNISTTFAVIHSEEYAQQLVIDDNKDKLDIYPVGTGPFYLAEYQVGDLIRLKRNDHYWRGRPKMEQIVFDISAWGTGPLAKLLRGECDVLNSPLSSQIPTIKKQDQLKLDAHPAMNVAFIAINTQHPALEDQRVRKALSLSINRDNILESVYYGTGSKAYSLLPPSSWAYQKDTVHIRYDKNYALALLRDAGFSTGLELSMWVPLETNAYNPSPRKTAELIQASFADIGVKLNLYTSDRFDRTELDQIANIDLILTGWSASTSDPDNFLRPMLSCGAEQAGLNVSMWCNTDFDFLLDLARETNNERFRINLYRQAQHIMNEEVPIIPLAHGAQFQAYHKSMSGFDISQFNTQSFYQVKRN</sequence>
<dbReference type="GO" id="GO:0043190">
    <property type="term" value="C:ATP-binding cassette (ABC) transporter complex"/>
    <property type="evidence" value="ECO:0007669"/>
    <property type="project" value="InterPro"/>
</dbReference>
<dbReference type="Gene3D" id="3.90.76.10">
    <property type="entry name" value="Dipeptide-binding Protein, Domain 1"/>
    <property type="match status" value="1"/>
</dbReference>
<feature type="domain" description="Solute-binding protein family 5" evidence="1">
    <location>
        <begin position="77"/>
        <end position="455"/>
    </location>
</feature>
<accession>A0A2U3BEZ7</accession>
<dbReference type="PANTHER" id="PTHR30290">
    <property type="entry name" value="PERIPLASMIC BINDING COMPONENT OF ABC TRANSPORTER"/>
    <property type="match status" value="1"/>
</dbReference>
<reference evidence="2 3" key="1">
    <citation type="submission" date="2018-05" db="EMBL/GenBank/DDBJ databases">
        <title>Vibrio limimaris sp. nov., isolated from marine sediment.</title>
        <authorList>
            <person name="Li C.-M."/>
        </authorList>
    </citation>
    <scope>NUCLEOTIDE SEQUENCE [LARGE SCALE GENOMIC DNA]</scope>
    <source>
        <strain evidence="2 3">E4404</strain>
    </source>
</reference>
<dbReference type="GO" id="GO:1904680">
    <property type="term" value="F:peptide transmembrane transporter activity"/>
    <property type="evidence" value="ECO:0007669"/>
    <property type="project" value="TreeGrafter"/>
</dbReference>
<dbReference type="GO" id="GO:0015833">
    <property type="term" value="P:peptide transport"/>
    <property type="evidence" value="ECO:0007669"/>
    <property type="project" value="TreeGrafter"/>
</dbReference>
<dbReference type="AlphaFoldDB" id="A0A2U3BEZ7"/>